<dbReference type="EMBL" id="JAVRES010000007">
    <property type="protein sequence ID" value="MDT0436357.1"/>
    <property type="molecule type" value="Genomic_DNA"/>
</dbReference>
<reference evidence="5" key="1">
    <citation type="submission" date="2023-07" db="EMBL/GenBank/DDBJ databases">
        <title>30 novel species of actinomycetes from the DSMZ collection.</title>
        <authorList>
            <person name="Nouioui I."/>
        </authorList>
    </citation>
    <scope>NUCLEOTIDE SEQUENCE [LARGE SCALE GENOMIC DNA]</scope>
    <source>
        <strain evidence="5">DSM 41981</strain>
    </source>
</reference>
<sequence>MSDHEFDVSIILNYYTPYVSGLTIHTQRIAEGLAARGHRVAVVTTQHDETLPLRENLAGVSVFRTPVSRTIGRGPVSPQFISVARDVARRSAIVNPHAPMLEVGPIALGTRNRALVTTHHMDLWLPSGAVNNVARRAVDVSTSTALRVSDAIVVNSKDQARGSKLWPLIKRRNWRGIAPPCLDRRGGEPDYRDGAGLHIGFLGRIVEDKGIEYLIRAFQRLDDPEARLLIGGDWIKVAGGGIEDRLRPLIGEDKRIRMLGMLGGRQIDNFYASIDVFALPSVAESFGTVQAEAMMVDVPSVTTNLPGGRSPVLETGFGRRVPPRDPDALARAITELAALTPQERAEGGRRARELYSVDTSLDAYEELFAQISPMRDHARVLGTRCRNTLMR</sequence>
<dbReference type="GO" id="GO:1901137">
    <property type="term" value="P:carbohydrate derivative biosynthetic process"/>
    <property type="evidence" value="ECO:0007669"/>
    <property type="project" value="UniProtKB-ARBA"/>
</dbReference>
<keyword evidence="2 4" id="KW-0808">Transferase</keyword>
<dbReference type="SUPFAM" id="SSF53756">
    <property type="entry name" value="UDP-Glycosyltransferase/glycogen phosphorylase"/>
    <property type="match status" value="1"/>
</dbReference>
<dbReference type="PANTHER" id="PTHR45947:SF13">
    <property type="entry name" value="TRANSFERASE"/>
    <property type="match status" value="1"/>
</dbReference>
<keyword evidence="1 4" id="KW-0328">Glycosyltransferase</keyword>
<dbReference type="InterPro" id="IPR050194">
    <property type="entry name" value="Glycosyltransferase_grp1"/>
</dbReference>
<dbReference type="EC" id="2.4.-.-" evidence="4"/>
<dbReference type="AlphaFoldDB" id="A0ABD5ESI5"/>
<protein>
    <submittedName>
        <fullName evidence="4">Glycosyltransferase family 4 protein</fullName>
        <ecNumber evidence="4">2.4.-.-</ecNumber>
    </submittedName>
</protein>
<evidence type="ECO:0000259" key="3">
    <source>
        <dbReference type="Pfam" id="PF13579"/>
    </source>
</evidence>
<keyword evidence="5" id="KW-1185">Reference proteome</keyword>
<dbReference type="Proteomes" id="UP001183535">
    <property type="component" value="Unassembled WGS sequence"/>
</dbReference>
<evidence type="ECO:0000256" key="2">
    <source>
        <dbReference type="ARBA" id="ARBA00022679"/>
    </source>
</evidence>
<evidence type="ECO:0000313" key="5">
    <source>
        <dbReference type="Proteomes" id="UP001183535"/>
    </source>
</evidence>
<dbReference type="Pfam" id="PF13692">
    <property type="entry name" value="Glyco_trans_1_4"/>
    <property type="match status" value="1"/>
</dbReference>
<organism evidence="4 5">
    <name type="scientific">Streptomyces doudnae</name>
    <dbReference type="NCBI Taxonomy" id="3075536"/>
    <lineage>
        <taxon>Bacteria</taxon>
        <taxon>Bacillati</taxon>
        <taxon>Actinomycetota</taxon>
        <taxon>Actinomycetes</taxon>
        <taxon>Kitasatosporales</taxon>
        <taxon>Streptomycetaceae</taxon>
        <taxon>Streptomyces</taxon>
    </lineage>
</organism>
<feature type="domain" description="Glycosyltransferase subfamily 4-like N-terminal" evidence="3">
    <location>
        <begin position="21"/>
        <end position="161"/>
    </location>
</feature>
<dbReference type="RefSeq" id="WP_093823727.1">
    <property type="nucleotide sequence ID" value="NZ_JAVRES010000007.1"/>
</dbReference>
<dbReference type="Pfam" id="PF13579">
    <property type="entry name" value="Glyco_trans_4_4"/>
    <property type="match status" value="1"/>
</dbReference>
<accession>A0ABD5ESI5</accession>
<dbReference type="PANTHER" id="PTHR45947">
    <property type="entry name" value="SULFOQUINOVOSYL TRANSFERASE SQD2"/>
    <property type="match status" value="1"/>
</dbReference>
<gene>
    <name evidence="4" type="ORF">RM877_16880</name>
</gene>
<evidence type="ECO:0000256" key="1">
    <source>
        <dbReference type="ARBA" id="ARBA00022676"/>
    </source>
</evidence>
<dbReference type="Gene3D" id="3.40.50.2000">
    <property type="entry name" value="Glycogen Phosphorylase B"/>
    <property type="match status" value="2"/>
</dbReference>
<evidence type="ECO:0000313" key="4">
    <source>
        <dbReference type="EMBL" id="MDT0436357.1"/>
    </source>
</evidence>
<dbReference type="GO" id="GO:0016757">
    <property type="term" value="F:glycosyltransferase activity"/>
    <property type="evidence" value="ECO:0007669"/>
    <property type="project" value="UniProtKB-KW"/>
</dbReference>
<name>A0ABD5ESI5_9ACTN</name>
<proteinExistence type="predicted"/>
<dbReference type="InterPro" id="IPR028098">
    <property type="entry name" value="Glyco_trans_4-like_N"/>
</dbReference>
<comment type="caution">
    <text evidence="4">The sequence shown here is derived from an EMBL/GenBank/DDBJ whole genome shotgun (WGS) entry which is preliminary data.</text>
</comment>
<dbReference type="CDD" id="cd03801">
    <property type="entry name" value="GT4_PimA-like"/>
    <property type="match status" value="1"/>
</dbReference>